<feature type="transmembrane region" description="Helical" evidence="5">
    <location>
        <begin position="249"/>
        <end position="266"/>
    </location>
</feature>
<protein>
    <recommendedName>
        <fullName evidence="6">O-antigen ligase-related domain-containing protein</fullName>
    </recommendedName>
</protein>
<dbReference type="EMBL" id="WUEK01000005">
    <property type="protein sequence ID" value="MXG89957.1"/>
    <property type="molecule type" value="Genomic_DNA"/>
</dbReference>
<feature type="transmembrane region" description="Helical" evidence="5">
    <location>
        <begin position="324"/>
        <end position="350"/>
    </location>
</feature>
<dbReference type="Proteomes" id="UP000473325">
    <property type="component" value="Unassembled WGS sequence"/>
</dbReference>
<accession>A0A6L7ER79</accession>
<feature type="transmembrane region" description="Helical" evidence="5">
    <location>
        <begin position="362"/>
        <end position="381"/>
    </location>
</feature>
<feature type="transmembrane region" description="Helical" evidence="5">
    <location>
        <begin position="31"/>
        <end position="49"/>
    </location>
</feature>
<evidence type="ECO:0000256" key="2">
    <source>
        <dbReference type="ARBA" id="ARBA00022692"/>
    </source>
</evidence>
<keyword evidence="4 5" id="KW-0472">Membrane</keyword>
<feature type="transmembrane region" description="Helical" evidence="5">
    <location>
        <begin position="118"/>
        <end position="139"/>
    </location>
</feature>
<dbReference type="PANTHER" id="PTHR37422:SF13">
    <property type="entry name" value="LIPOPOLYSACCHARIDE BIOSYNTHESIS PROTEIN PA4999-RELATED"/>
    <property type="match status" value="1"/>
</dbReference>
<dbReference type="GO" id="GO:0016020">
    <property type="term" value="C:membrane"/>
    <property type="evidence" value="ECO:0007669"/>
    <property type="project" value="UniProtKB-SubCell"/>
</dbReference>
<evidence type="ECO:0000313" key="8">
    <source>
        <dbReference type="Proteomes" id="UP000473325"/>
    </source>
</evidence>
<comment type="subcellular location">
    <subcellularLocation>
        <location evidence="1">Membrane</location>
        <topology evidence="1">Multi-pass membrane protein</topology>
    </subcellularLocation>
</comment>
<keyword evidence="8" id="KW-1185">Reference proteome</keyword>
<organism evidence="7 8">
    <name type="scientific">Nocardioides flavescens</name>
    <dbReference type="NCBI Taxonomy" id="2691959"/>
    <lineage>
        <taxon>Bacteria</taxon>
        <taxon>Bacillati</taxon>
        <taxon>Actinomycetota</taxon>
        <taxon>Actinomycetes</taxon>
        <taxon>Propionibacteriales</taxon>
        <taxon>Nocardioidaceae</taxon>
        <taxon>Nocardioides</taxon>
    </lineage>
</organism>
<dbReference type="PANTHER" id="PTHR37422">
    <property type="entry name" value="TEICHURONIC ACID BIOSYNTHESIS PROTEIN TUAE"/>
    <property type="match status" value="1"/>
</dbReference>
<dbReference type="InterPro" id="IPR051533">
    <property type="entry name" value="WaaL-like"/>
</dbReference>
<sequence>MTIVVAAYALLLAYPSELVLVGPLRSNGGPVRLLGLLAAFLLVAAAIRVRHRLTARPVAGVLFAYLAWSVFAWGVAHRRPLTGGASAYTDRTLLAMVSAMGIALLCTCLVHTVRQAHLLVGCLVGGACVSAVAGILQFAGLIGPWADVIALPFNTTVVSPGSVSAREGLARVSGAAAHPIEYAVVLAMVLPVAVHLAVHAASRTGRRWAAAACVVILIGFPLGLSRSGLLAVVVCLVIYSGFLPRLQRAVLLGGAFLTVALAAVLTPQVTTVFTTLITGAGEDNSVTGRLDDYPRAVAQWAASPWLGGAPADITVRSSVLDNQWLATLVATGVVGALALAVLLLGPVILARRVTREAAAGSAGRSLAGALAAPLVAAALAAGTFDLLAFQQVTFLLIFLAALIGVRDDTQYRCGRSGRNGACAALT</sequence>
<keyword evidence="2 5" id="KW-0812">Transmembrane</keyword>
<dbReference type="AlphaFoldDB" id="A0A6L7ER79"/>
<name>A0A6L7ER79_9ACTN</name>
<dbReference type="InterPro" id="IPR007016">
    <property type="entry name" value="O-antigen_ligase-rel_domated"/>
</dbReference>
<evidence type="ECO:0000256" key="5">
    <source>
        <dbReference type="SAM" id="Phobius"/>
    </source>
</evidence>
<feature type="transmembrane region" description="Helical" evidence="5">
    <location>
        <begin position="208"/>
        <end position="237"/>
    </location>
</feature>
<evidence type="ECO:0000256" key="4">
    <source>
        <dbReference type="ARBA" id="ARBA00023136"/>
    </source>
</evidence>
<proteinExistence type="predicted"/>
<feature type="transmembrane region" description="Helical" evidence="5">
    <location>
        <begin position="387"/>
        <end position="405"/>
    </location>
</feature>
<evidence type="ECO:0000313" key="7">
    <source>
        <dbReference type="EMBL" id="MXG89957.1"/>
    </source>
</evidence>
<evidence type="ECO:0000256" key="3">
    <source>
        <dbReference type="ARBA" id="ARBA00022989"/>
    </source>
</evidence>
<evidence type="ECO:0000256" key="1">
    <source>
        <dbReference type="ARBA" id="ARBA00004141"/>
    </source>
</evidence>
<feature type="domain" description="O-antigen ligase-related" evidence="6">
    <location>
        <begin position="211"/>
        <end position="339"/>
    </location>
</feature>
<evidence type="ECO:0000259" key="6">
    <source>
        <dbReference type="Pfam" id="PF04932"/>
    </source>
</evidence>
<keyword evidence="3 5" id="KW-1133">Transmembrane helix</keyword>
<comment type="caution">
    <text evidence="7">The sequence shown here is derived from an EMBL/GenBank/DDBJ whole genome shotgun (WGS) entry which is preliminary data.</text>
</comment>
<dbReference type="RefSeq" id="WP_160877865.1">
    <property type="nucleotide sequence ID" value="NZ_WUEK01000005.1"/>
</dbReference>
<feature type="transmembrane region" description="Helical" evidence="5">
    <location>
        <begin position="58"/>
        <end position="76"/>
    </location>
</feature>
<reference evidence="7 8" key="1">
    <citation type="submission" date="2019-12" db="EMBL/GenBank/DDBJ databases">
        <authorList>
            <person name="Kun Z."/>
        </authorList>
    </citation>
    <scope>NUCLEOTIDE SEQUENCE [LARGE SCALE GENOMIC DNA]</scope>
    <source>
        <strain evidence="7 8">YIM 123512</strain>
    </source>
</reference>
<dbReference type="Pfam" id="PF04932">
    <property type="entry name" value="Wzy_C"/>
    <property type="match status" value="1"/>
</dbReference>
<feature type="transmembrane region" description="Helical" evidence="5">
    <location>
        <begin position="92"/>
        <end position="111"/>
    </location>
</feature>
<gene>
    <name evidence="7" type="ORF">GRQ65_10370</name>
</gene>
<feature type="transmembrane region" description="Helical" evidence="5">
    <location>
        <begin position="183"/>
        <end position="202"/>
    </location>
</feature>